<name>A0AAW2DC03_9ROSI</name>
<sequence>RCRNRDEEAKARAQANNGHVQYGLQRSTHSKAEAICRCTDHMPEGVSKGLDKTLQDLQLDYVDLYLHGQRLYWRLSALGASGGSVAETLNGYVHEGNSVHKATLEKCVKELHKYGRTRSEQEIRSITALLALFGFILGSLLTLVGFKYPSSGAALFHKHHAIMLGLMIDLVTFTTVLVAAMLPITNRNCFHFFQKVCLFFGALACNLLIFILVPILGWVFFTLGVSILVYLLYGSYRMIFKFCQENLISISNWFRQKFQYQSSSQSSSQTSNESPMLTPNVTKKQMTELENV</sequence>
<feature type="non-terminal residue" evidence="2">
    <location>
        <position position="1"/>
    </location>
</feature>
<evidence type="ECO:0008006" key="4">
    <source>
        <dbReference type="Google" id="ProtNLM"/>
    </source>
</evidence>
<evidence type="ECO:0000313" key="3">
    <source>
        <dbReference type="Proteomes" id="UP001459277"/>
    </source>
</evidence>
<keyword evidence="1" id="KW-0812">Transmembrane</keyword>
<feature type="transmembrane region" description="Helical" evidence="1">
    <location>
        <begin position="196"/>
        <end position="213"/>
    </location>
</feature>
<dbReference type="InterPro" id="IPR053258">
    <property type="entry name" value="Ca-permeable_cation_channel"/>
</dbReference>
<keyword evidence="3" id="KW-1185">Reference proteome</keyword>
<dbReference type="SUPFAM" id="SSF51430">
    <property type="entry name" value="NAD(P)-linked oxidoreductase"/>
    <property type="match status" value="1"/>
</dbReference>
<dbReference type="AlphaFoldDB" id="A0AAW2DC03"/>
<reference evidence="2 3" key="1">
    <citation type="submission" date="2024-01" db="EMBL/GenBank/DDBJ databases">
        <title>A telomere-to-telomere, gap-free genome of sweet tea (Lithocarpus litseifolius).</title>
        <authorList>
            <person name="Zhou J."/>
        </authorList>
    </citation>
    <scope>NUCLEOTIDE SEQUENCE [LARGE SCALE GENOMIC DNA]</scope>
    <source>
        <strain evidence="2">Zhou-2022a</strain>
        <tissue evidence="2">Leaf</tissue>
    </source>
</reference>
<feature type="transmembrane region" description="Helical" evidence="1">
    <location>
        <begin position="126"/>
        <end position="148"/>
    </location>
</feature>
<comment type="caution">
    <text evidence="2">The sequence shown here is derived from an EMBL/GenBank/DDBJ whole genome shotgun (WGS) entry which is preliminary data.</text>
</comment>
<dbReference type="Gene3D" id="3.20.20.100">
    <property type="entry name" value="NADP-dependent oxidoreductase domain"/>
    <property type="match status" value="1"/>
</dbReference>
<protein>
    <recommendedName>
        <fullName evidence="4">PGG domain-containing protein</fullName>
    </recommendedName>
</protein>
<gene>
    <name evidence="2" type="ORF">SO802_009286</name>
</gene>
<feature type="transmembrane region" description="Helical" evidence="1">
    <location>
        <begin position="219"/>
        <end position="236"/>
    </location>
</feature>
<dbReference type="EMBL" id="JAZDWU010000003">
    <property type="protein sequence ID" value="KAL0007784.1"/>
    <property type="molecule type" value="Genomic_DNA"/>
</dbReference>
<dbReference type="PANTHER" id="PTHR34115:SF17">
    <property type="entry name" value="PROTEIN, PUTATIVE-RELATED"/>
    <property type="match status" value="1"/>
</dbReference>
<dbReference type="Proteomes" id="UP001459277">
    <property type="component" value="Unassembled WGS sequence"/>
</dbReference>
<organism evidence="2 3">
    <name type="scientific">Lithocarpus litseifolius</name>
    <dbReference type="NCBI Taxonomy" id="425828"/>
    <lineage>
        <taxon>Eukaryota</taxon>
        <taxon>Viridiplantae</taxon>
        <taxon>Streptophyta</taxon>
        <taxon>Embryophyta</taxon>
        <taxon>Tracheophyta</taxon>
        <taxon>Spermatophyta</taxon>
        <taxon>Magnoliopsida</taxon>
        <taxon>eudicotyledons</taxon>
        <taxon>Gunneridae</taxon>
        <taxon>Pentapetalae</taxon>
        <taxon>rosids</taxon>
        <taxon>fabids</taxon>
        <taxon>Fagales</taxon>
        <taxon>Fagaceae</taxon>
        <taxon>Lithocarpus</taxon>
    </lineage>
</organism>
<dbReference type="InterPro" id="IPR036812">
    <property type="entry name" value="NAD(P)_OxRdtase_dom_sf"/>
</dbReference>
<feature type="transmembrane region" description="Helical" evidence="1">
    <location>
        <begin position="160"/>
        <end position="184"/>
    </location>
</feature>
<evidence type="ECO:0000313" key="2">
    <source>
        <dbReference type="EMBL" id="KAL0007784.1"/>
    </source>
</evidence>
<keyword evidence="1" id="KW-1133">Transmembrane helix</keyword>
<proteinExistence type="predicted"/>
<accession>A0AAW2DC03</accession>
<dbReference type="PANTHER" id="PTHR34115">
    <property type="entry name" value="PROTEIN, PUTATIVE-RELATED"/>
    <property type="match status" value="1"/>
</dbReference>
<keyword evidence="1" id="KW-0472">Membrane</keyword>
<evidence type="ECO:0000256" key="1">
    <source>
        <dbReference type="SAM" id="Phobius"/>
    </source>
</evidence>